<dbReference type="GO" id="GO:0000724">
    <property type="term" value="P:double-strand break repair via homologous recombination"/>
    <property type="evidence" value="ECO:0007669"/>
    <property type="project" value="InterPro"/>
</dbReference>
<dbReference type="GO" id="GO:0032266">
    <property type="term" value="F:phosphatidylinositol-3-phosphate binding"/>
    <property type="evidence" value="ECO:0007669"/>
    <property type="project" value="InterPro"/>
</dbReference>
<accession>A0A3Q3WRU2</accession>
<keyword evidence="11" id="KW-1185">Reference proteome</keyword>
<dbReference type="PANTHER" id="PTHR46591">
    <property type="entry name" value="ZINC FINGER FYVE DOMAIN-CONTAINING PROTEIN 26"/>
    <property type="match status" value="1"/>
</dbReference>
<keyword evidence="3 7" id="KW-0863">Zinc-finger</keyword>
<dbReference type="STRING" id="94237.ENSMMOP00000011834"/>
<dbReference type="GO" id="GO:0005813">
    <property type="term" value="C:centrosome"/>
    <property type="evidence" value="ECO:0007669"/>
    <property type="project" value="TreeGrafter"/>
</dbReference>
<feature type="region of interest" description="Disordered" evidence="8">
    <location>
        <begin position="691"/>
        <end position="716"/>
    </location>
</feature>
<dbReference type="InterPro" id="IPR011011">
    <property type="entry name" value="Znf_FYVE_PHD"/>
</dbReference>
<dbReference type="PANTHER" id="PTHR46591:SF1">
    <property type="entry name" value="ZINC FINGER FYVE DOMAIN-CONTAINING PROTEIN 26"/>
    <property type="match status" value="1"/>
</dbReference>
<feature type="compositionally biased region" description="Polar residues" evidence="8">
    <location>
        <begin position="704"/>
        <end position="716"/>
    </location>
</feature>
<feature type="compositionally biased region" description="Polar residues" evidence="8">
    <location>
        <begin position="1225"/>
        <end position="1237"/>
    </location>
</feature>
<comment type="function">
    <text evidence="6">Phosphatidylinositol 3-phosphate-binding protein required for the abscission step in cytokinesis: recruited to the midbody during cytokinesis and acts as a regulator of abscission. May also be required for efficient homologous recombination DNA double-strand break repair.</text>
</comment>
<keyword evidence="2" id="KW-0479">Metal-binding</keyword>
<dbReference type="InterPro" id="IPR028730">
    <property type="entry name" value="ZFYVE26"/>
</dbReference>
<dbReference type="InterPro" id="IPR000306">
    <property type="entry name" value="Znf_FYVE"/>
</dbReference>
<feature type="domain" description="FYVE-type" evidence="9">
    <location>
        <begin position="1787"/>
        <end position="1838"/>
    </location>
</feature>
<feature type="region of interest" description="Disordered" evidence="8">
    <location>
        <begin position="1733"/>
        <end position="1760"/>
    </location>
</feature>
<feature type="region of interest" description="Disordered" evidence="8">
    <location>
        <begin position="803"/>
        <end position="830"/>
    </location>
</feature>
<dbReference type="InterPro" id="IPR013083">
    <property type="entry name" value="Znf_RING/FYVE/PHD"/>
</dbReference>
<evidence type="ECO:0000256" key="1">
    <source>
        <dbReference type="ARBA" id="ARBA00014373"/>
    </source>
</evidence>
<comment type="subunit">
    <text evidence="5">Interacts with AP5Z1, AP5B1, AP5S1 and SPG11. Interacts with TTC19 and KIF13A.</text>
</comment>
<feature type="compositionally biased region" description="Low complexity" evidence="8">
    <location>
        <begin position="1238"/>
        <end position="1259"/>
    </location>
</feature>
<dbReference type="Gene3D" id="3.30.40.10">
    <property type="entry name" value="Zinc/RING finger domain, C3HC4 (zinc finger)"/>
    <property type="match status" value="1"/>
</dbReference>
<dbReference type="GO" id="GO:0030496">
    <property type="term" value="C:midbody"/>
    <property type="evidence" value="ECO:0007669"/>
    <property type="project" value="TreeGrafter"/>
</dbReference>
<dbReference type="Ensembl" id="ENSMMOT00000012034.1">
    <property type="protein sequence ID" value="ENSMMOP00000011834.1"/>
    <property type="gene ID" value="ENSMMOG00000009085.1"/>
</dbReference>
<evidence type="ECO:0000256" key="5">
    <source>
        <dbReference type="ARBA" id="ARBA00025962"/>
    </source>
</evidence>
<dbReference type="GO" id="GO:0032465">
    <property type="term" value="P:regulation of cytokinesis"/>
    <property type="evidence" value="ECO:0007669"/>
    <property type="project" value="TreeGrafter"/>
</dbReference>
<dbReference type="GO" id="GO:0000281">
    <property type="term" value="P:mitotic cytokinesis"/>
    <property type="evidence" value="ECO:0007669"/>
    <property type="project" value="InterPro"/>
</dbReference>
<dbReference type="SMART" id="SM00064">
    <property type="entry name" value="FYVE"/>
    <property type="match status" value="1"/>
</dbReference>
<sequence>MHPFGCESETSLQDLFEYFKRCLQQGEWELASASVPQLVNSTGGLSENLRGIIKTIVCHPYTLKWESVGSPHKLAWYWLQVLEKWTEEQVPPHIRRELEFLLLLEELGSEGIAENTLKILLVLEHQMLYFSNFLHLLQGQSCTEDQTLQNTFIQHLMKKLGKPERTPEKVEHWVEEICTVLSMMPMSSRKSGGQLEALCEVLWAARDGPLKEEMILSSLLRPRCDALVSVYCATALRLQRDHLLRNAPDIQVDLPESEKLALSLCCHKDRPSIWKAIYFECLSSGKHFLEQVLVTALDLIKHEEFSQLRDLLKLEFQPLSRLLLLLGWTQCRSLSSAKVLLSVLHHEQGPAKDSVLQEFADVLSSQLEILDWCKNNNAGISMEALLAQLHTLDSHSALFILHSLTPLAQFEERKILQLLQRLPNSPGTGQNVVLFQGFCAMKYAVYALFVGAHKYSNCNECESMKHQQHHRITEADMDQTSTLSEACHLLFQHYLSECQLYLEAVPAMFRLELLENIFSLLFLSTADFAQQIQKDTNLSAGNATQLDDLSDTRRTNIDLGTKANTGETEYSGKENQKQHSGSPTAAHHSHLDLGHFIQRCRGFLVDVTAMEGFLKLLKEGLEGMCEAQVAEGLGCSVTAETFGTRLQRLSKRTAEAQWRLQIITSNRGSGSGERDALRLILFRSSSLRRRRRAGRHAVERQTSTEKTNGEISTSTSDGGGGAFAGCVELEVCPCGGPHSWLVPTMLSTPESLLISCIRKGNFMEAHQVRVARLSASACCGELVFMERYKEVLVELGQVEQKMESQSMSSSSSSSEGFGTAAVSGTGRSRLGSSGRSTLQAIGSAAAAGVAFYSISDITDRLLSTPAHPMPSLEEGYWLSRCISDPSGLLDTLLEELSPAAMAAFDLACCHCQLWKTSRQLLDTAERRLSSSLEARGVRVDPQVPHLEGICGFPMVLQQITKILNHSGTNKGTVKTEATGEDQAFASPFGCCIQEVLLCCCPSLREDLIAAWLGLAQRLETTLHILSTATNHTGHKSSAGSALLALLVEQASLRQSELETHPVRYNMKQLLRTLDQLCPFEPDGDLARPDYVRSFLDYVNTLASVLVRSLVSEDQISDVKLGNPLLVLLQTPFQLFSHLLFDRQVSPDRVLMLMQQEGLRLSVQQVIVQRCCKTLPVWTSCSGDESDSSQVRKDNGVFSVESLSALLQQHTQEHMSTLGIVERQSETSSESEASVDDNSASSGNLSTSLPSSQSHSSSSSHTFLLTPSALSFLKSQSPLLATLACLSACKGETTRTQSSGWSGYFRSGRKEVALDGEQISREADTLLKEFPILRAHLHTMAEPVLGTLLSEGEESSAGLGALVCGTPLISLLLSGPQEEVAQAVAAEAFQKALSCRDLGRALNLLEMYGHDCSQEGALRDHLLASVALQSADAVGHLFRVQNASLRARVALQALERWPLSACRELLEFCLNDPSTDTSLRTDLEQKKKELDIYHWMFNLQTALPWATWQDLRNESKTNSESILSVMLKAKEFALCTQWVELHAVSDQVRLQLKTEHLLHLLETGQTDEAFQLLEGISDFVVGLDVCEHALDRRPGLAACHFLADYLTLHFQRQVSPARRQHIHCLHLGSKVLLTLPPAARQDYFPLLSEPLLMLEQLLMNLKVDWADVAVQTLRRLLVGQEAGFGCEDIDKLLAEYASKALDFPCAPRERSRSDSIISLQEALMQCPAQDTCSVSSGRLESPATSAGSTPTHTPSSSWDRNSAWRKRISPAKFQPPDQPPARKDWVPDTQRRVCMLCQRERFTMFNRRHHCRRCGRLVCHACSEHRMLVEGGTGDEVRVYHVDSPAVGNPMATEQALDGMLRLPEVIQQKIQLSTNAAENQLLKSEFYYEQAPSAYLCVAVLSLHSDQTACGHQLISHCRSLSRKLTNPEVDACLLTDIMRQLLFSAKLMFVKVGRSQDLALCDSYISKVDVLKILVMANYKYIPSLDDIVETSAVTRLRNQLLEAEHYQLAVEVSTKSGLDPAGVWQAWGMASLIAGNLSGAREKLGRCLKPPMDRNQLNLGPPLLQEIVQCLETTVHSSHSFGEDILATLRELEVTLREAVPVERPESPTLSSSLHQECLYYLNTYGTHLALISFYMRHDCMTEAVTYLLNKDCPEEVFLEGLLQPSLERGRLGMLQGIMEKLDPGLEACGRYLIATCQFLQRRSYYHTLYQLQQFMMVRIFNAFFETRRVI</sequence>
<dbReference type="InterPro" id="IPR017455">
    <property type="entry name" value="Znf_FYVE-rel"/>
</dbReference>
<evidence type="ECO:0000256" key="7">
    <source>
        <dbReference type="PROSITE-ProRule" id="PRU00091"/>
    </source>
</evidence>
<evidence type="ECO:0000256" key="3">
    <source>
        <dbReference type="ARBA" id="ARBA00022771"/>
    </source>
</evidence>
<dbReference type="SUPFAM" id="SSF57903">
    <property type="entry name" value="FYVE/PHD zinc finger"/>
    <property type="match status" value="1"/>
</dbReference>
<feature type="region of interest" description="Disordered" evidence="8">
    <location>
        <begin position="1221"/>
        <end position="1259"/>
    </location>
</feature>
<proteinExistence type="predicted"/>
<evidence type="ECO:0000256" key="8">
    <source>
        <dbReference type="SAM" id="MobiDB-lite"/>
    </source>
</evidence>
<feature type="region of interest" description="Disordered" evidence="8">
    <location>
        <begin position="554"/>
        <end position="587"/>
    </location>
</feature>
<evidence type="ECO:0000313" key="10">
    <source>
        <dbReference type="Ensembl" id="ENSMMOP00000011834.1"/>
    </source>
</evidence>
<feature type="compositionally biased region" description="Polar residues" evidence="8">
    <location>
        <begin position="1733"/>
        <end position="1759"/>
    </location>
</feature>
<dbReference type="PROSITE" id="PS50178">
    <property type="entry name" value="ZF_FYVE"/>
    <property type="match status" value="1"/>
</dbReference>
<keyword evidence="4" id="KW-0862">Zinc</keyword>
<evidence type="ECO:0000256" key="6">
    <source>
        <dbReference type="ARBA" id="ARBA00044939"/>
    </source>
</evidence>
<reference evidence="10" key="1">
    <citation type="submission" date="2025-08" db="UniProtKB">
        <authorList>
            <consortium name="Ensembl"/>
        </authorList>
    </citation>
    <scope>IDENTIFICATION</scope>
</reference>
<organism evidence="10 11">
    <name type="scientific">Mola mola</name>
    <name type="common">Ocean sunfish</name>
    <name type="synonym">Tetraodon mola</name>
    <dbReference type="NCBI Taxonomy" id="94237"/>
    <lineage>
        <taxon>Eukaryota</taxon>
        <taxon>Metazoa</taxon>
        <taxon>Chordata</taxon>
        <taxon>Craniata</taxon>
        <taxon>Vertebrata</taxon>
        <taxon>Euteleostomi</taxon>
        <taxon>Actinopterygii</taxon>
        <taxon>Neopterygii</taxon>
        <taxon>Teleostei</taxon>
        <taxon>Neoteleostei</taxon>
        <taxon>Acanthomorphata</taxon>
        <taxon>Eupercaria</taxon>
        <taxon>Tetraodontiformes</taxon>
        <taxon>Molidae</taxon>
        <taxon>Mola</taxon>
    </lineage>
</organism>
<protein>
    <recommendedName>
        <fullName evidence="1">Zinc finger FYVE domain-containing protein 26</fullName>
    </recommendedName>
</protein>
<evidence type="ECO:0000313" key="11">
    <source>
        <dbReference type="Proteomes" id="UP000261620"/>
    </source>
</evidence>
<name>A0A3Q3WRU2_MOLML</name>
<evidence type="ECO:0000259" key="9">
    <source>
        <dbReference type="PROSITE" id="PS50178"/>
    </source>
</evidence>
<dbReference type="Proteomes" id="UP000261620">
    <property type="component" value="Unplaced"/>
</dbReference>
<reference evidence="10" key="2">
    <citation type="submission" date="2025-09" db="UniProtKB">
        <authorList>
            <consortium name="Ensembl"/>
        </authorList>
    </citation>
    <scope>IDENTIFICATION</scope>
</reference>
<dbReference type="GO" id="GO:0008270">
    <property type="term" value="F:zinc ion binding"/>
    <property type="evidence" value="ECO:0007669"/>
    <property type="project" value="UniProtKB-KW"/>
</dbReference>
<evidence type="ECO:0000256" key="4">
    <source>
        <dbReference type="ARBA" id="ARBA00022833"/>
    </source>
</evidence>
<feature type="compositionally biased region" description="Low complexity" evidence="8">
    <location>
        <begin position="804"/>
        <end position="814"/>
    </location>
</feature>
<dbReference type="GO" id="GO:0005765">
    <property type="term" value="C:lysosomal membrane"/>
    <property type="evidence" value="ECO:0007669"/>
    <property type="project" value="TreeGrafter"/>
</dbReference>
<evidence type="ECO:0000256" key="2">
    <source>
        <dbReference type="ARBA" id="ARBA00022723"/>
    </source>
</evidence>
<dbReference type="OMA" id="LQTCWPS"/>
<dbReference type="Pfam" id="PF01363">
    <property type="entry name" value="FYVE"/>
    <property type="match status" value="1"/>
</dbReference>